<keyword evidence="1" id="KW-0472">Membrane</keyword>
<dbReference type="AlphaFoldDB" id="A0A679JQA9"/>
<dbReference type="EMBL" id="LR743504">
    <property type="protein sequence ID" value="CAA2102868.1"/>
    <property type="molecule type" value="Genomic_DNA"/>
</dbReference>
<evidence type="ECO:0000313" key="4">
    <source>
        <dbReference type="EMBL" id="GJD38207.1"/>
    </source>
</evidence>
<dbReference type="EMBL" id="BPQF01000005">
    <property type="protein sequence ID" value="GJD38207.1"/>
    <property type="molecule type" value="Genomic_DNA"/>
</dbReference>
<reference evidence="4" key="3">
    <citation type="submission" date="2021-08" db="EMBL/GenBank/DDBJ databases">
        <authorList>
            <person name="Tani A."/>
            <person name="Ola A."/>
            <person name="Ogura Y."/>
            <person name="Katsura K."/>
            <person name="Hayashi T."/>
        </authorList>
    </citation>
    <scope>NUCLEOTIDE SEQUENCE</scope>
    <source>
        <strain evidence="4">DSM 21893</strain>
    </source>
</reference>
<keyword evidence="5" id="KW-1185">Reference proteome</keyword>
<dbReference type="RefSeq" id="WP_274533758.1">
    <property type="nucleotide sequence ID" value="NZ_BPQF01000005.1"/>
</dbReference>
<keyword evidence="1" id="KW-0812">Transmembrane</keyword>
<accession>A0A679JQA9</accession>
<dbReference type="Proteomes" id="UP001055307">
    <property type="component" value="Unassembled WGS sequence"/>
</dbReference>
<geneLocation type="plasmid" evidence="3">
    <name>1</name>
</geneLocation>
<organism evidence="3">
    <name type="scientific">Methylobacterium bullatum</name>
    <dbReference type="NCBI Taxonomy" id="570505"/>
    <lineage>
        <taxon>Bacteria</taxon>
        <taxon>Pseudomonadati</taxon>
        <taxon>Pseudomonadota</taxon>
        <taxon>Alphaproteobacteria</taxon>
        <taxon>Hyphomicrobiales</taxon>
        <taxon>Methylobacteriaceae</taxon>
        <taxon>Methylobacterium</taxon>
    </lineage>
</organism>
<keyword evidence="3" id="KW-0614">Plasmid</keyword>
<keyword evidence="1" id="KW-1133">Transmembrane helix</keyword>
<proteinExistence type="predicted"/>
<gene>
    <name evidence="3" type="ORF">MBLL_02531</name>
    <name evidence="2" type="ORF">MBUL_01904</name>
    <name evidence="4" type="ORF">OICFNHDK_0651</name>
</gene>
<sequence length="41" mass="4429">MSASYAIAFVFTPLLAVGLGWLAVLLHERSLAKAERRSPGE</sequence>
<dbReference type="EMBL" id="LR743510">
    <property type="protein sequence ID" value="CAA2141244.1"/>
    <property type="molecule type" value="Genomic_DNA"/>
</dbReference>
<evidence type="ECO:0000313" key="2">
    <source>
        <dbReference type="EMBL" id="CAA2102868.1"/>
    </source>
</evidence>
<evidence type="ECO:0000313" key="5">
    <source>
        <dbReference type="Proteomes" id="UP001055307"/>
    </source>
</evidence>
<name>A0A679JQA9_9HYPH</name>
<evidence type="ECO:0000256" key="1">
    <source>
        <dbReference type="SAM" id="Phobius"/>
    </source>
</evidence>
<reference evidence="3" key="2">
    <citation type="submission" date="2019-12" db="EMBL/GenBank/DDBJ databases">
        <authorList>
            <person name="Cremers G."/>
        </authorList>
    </citation>
    <scope>NUCLEOTIDE SEQUENCE</scope>
    <source>
        <strain evidence="2">Mbul1</strain>
        <strain evidence="3">Mbul2</strain>
        <plasmid evidence="3">1</plasmid>
    </source>
</reference>
<reference evidence="4" key="1">
    <citation type="journal article" date="2016" name="Front. Microbiol.">
        <title>Genome Sequence of the Piezophilic, Mesophilic Sulfate-Reducing Bacterium Desulfovibrio indicus J2T.</title>
        <authorList>
            <person name="Cao J."/>
            <person name="Maignien L."/>
            <person name="Shao Z."/>
            <person name="Alain K."/>
            <person name="Jebbar M."/>
        </authorList>
    </citation>
    <scope>NUCLEOTIDE SEQUENCE</scope>
    <source>
        <strain evidence="4">DSM 21893</strain>
    </source>
</reference>
<feature type="transmembrane region" description="Helical" evidence="1">
    <location>
        <begin position="6"/>
        <end position="27"/>
    </location>
</feature>
<protein>
    <submittedName>
        <fullName evidence="3">Uncharacterized protein</fullName>
    </submittedName>
</protein>
<evidence type="ECO:0000313" key="3">
    <source>
        <dbReference type="EMBL" id="CAA2141244.1"/>
    </source>
</evidence>